<dbReference type="PANTHER" id="PTHR10937:SF14">
    <property type="entry name" value="FRUCTOSELYSINE 6-PHOSPHATE DEGLYCASE"/>
    <property type="match status" value="1"/>
</dbReference>
<dbReference type="AlphaFoldDB" id="A0A7S7RV55"/>
<dbReference type="Proteomes" id="UP000593735">
    <property type="component" value="Chromosome"/>
</dbReference>
<keyword evidence="3" id="KW-1185">Reference proteome</keyword>
<dbReference type="Gene3D" id="3.40.50.10490">
    <property type="entry name" value="Glucose-6-phosphate isomerase like protein, domain 1"/>
    <property type="match status" value="1"/>
</dbReference>
<dbReference type="InterPro" id="IPR035488">
    <property type="entry name" value="FrlB_SIS"/>
</dbReference>
<dbReference type="RefSeq" id="WP_194372511.1">
    <property type="nucleotide sequence ID" value="NZ_CP063767.1"/>
</dbReference>
<gene>
    <name evidence="2" type="ORF">INP52_03685</name>
</gene>
<feature type="domain" description="SIS" evidence="1">
    <location>
        <begin position="16"/>
        <end position="171"/>
    </location>
</feature>
<proteinExistence type="predicted"/>
<dbReference type="PANTHER" id="PTHR10937">
    <property type="entry name" value="GLUCOSAMINE--FRUCTOSE-6-PHOSPHATE AMINOTRANSFERASE, ISOMERIZING"/>
    <property type="match status" value="1"/>
</dbReference>
<dbReference type="Pfam" id="PF01380">
    <property type="entry name" value="SIS"/>
    <property type="match status" value="1"/>
</dbReference>
<evidence type="ECO:0000259" key="1">
    <source>
        <dbReference type="PROSITE" id="PS51464"/>
    </source>
</evidence>
<dbReference type="PROSITE" id="PS51464">
    <property type="entry name" value="SIS"/>
    <property type="match status" value="1"/>
</dbReference>
<dbReference type="GO" id="GO:0006047">
    <property type="term" value="P:UDP-N-acetylglucosamine metabolic process"/>
    <property type="evidence" value="ECO:0007669"/>
    <property type="project" value="TreeGrafter"/>
</dbReference>
<dbReference type="GO" id="GO:0006487">
    <property type="term" value="P:protein N-linked glycosylation"/>
    <property type="evidence" value="ECO:0007669"/>
    <property type="project" value="TreeGrafter"/>
</dbReference>
<dbReference type="SUPFAM" id="SSF53697">
    <property type="entry name" value="SIS domain"/>
    <property type="match status" value="1"/>
</dbReference>
<accession>A0A7S7RV55</accession>
<sequence>MKKEHEDQILAAARAVEERVEKGAVSNIYFVACGGSQASMMPAQYLFDRELMIPSAIYTSNEFNYGTPKAFGKDSIVFTISHSGNTPETVAAARRATDAGALSICFSNEVDSPLWKAAGYQIHYDHGSEADEADKGGCVELRAWFEFLKVLDAGKAATWQAASKSVDEIPALKEKAVAQYKDACTTYASDTKREKLIYTMGSGANYGEMYSLAVCWLMEMQWVNSSCIHSGEYFHGPFEITDFDVPFIISVGNGATRHLDERALAFARKFSDKLFVIDENDFDFGGVPAEVQEYFAPEILGAVIRVFVEAHAHDTGHSLSVRRYMWQMEY</sequence>
<evidence type="ECO:0000313" key="3">
    <source>
        <dbReference type="Proteomes" id="UP000593735"/>
    </source>
</evidence>
<dbReference type="GO" id="GO:0004360">
    <property type="term" value="F:glutamine-fructose-6-phosphate transaminase (isomerizing) activity"/>
    <property type="evidence" value="ECO:0007669"/>
    <property type="project" value="TreeGrafter"/>
</dbReference>
<dbReference type="CDD" id="cd05710">
    <property type="entry name" value="SIS_1"/>
    <property type="match status" value="1"/>
</dbReference>
<name>A0A7S7RV55_9ACTN</name>
<reference evidence="2 3" key="1">
    <citation type="submission" date="2020-10" db="EMBL/GenBank/DDBJ databases">
        <title>Olsenella immobilis sp.nov., isolated from the mud in a fermentation cellar used for the production of Chinese strong-flavoured liquor.</title>
        <authorList>
            <person name="Lu L."/>
        </authorList>
    </citation>
    <scope>NUCLEOTIDE SEQUENCE [LARGE SCALE GENOMIC DNA]</scope>
    <source>
        <strain evidence="2 3">LZLJ-2</strain>
    </source>
</reference>
<protein>
    <submittedName>
        <fullName evidence="2">SIS domain-containing protein</fullName>
    </submittedName>
</protein>
<dbReference type="EMBL" id="CP063767">
    <property type="protein sequence ID" value="QOY61305.1"/>
    <property type="molecule type" value="Genomic_DNA"/>
</dbReference>
<dbReference type="GO" id="GO:0006002">
    <property type="term" value="P:fructose 6-phosphate metabolic process"/>
    <property type="evidence" value="ECO:0007669"/>
    <property type="project" value="TreeGrafter"/>
</dbReference>
<dbReference type="InterPro" id="IPR001347">
    <property type="entry name" value="SIS_dom"/>
</dbReference>
<organism evidence="2 3">
    <name type="scientific">Thermophilibacter immobilis</name>
    <dbReference type="NCBI Taxonomy" id="2779519"/>
    <lineage>
        <taxon>Bacteria</taxon>
        <taxon>Bacillati</taxon>
        <taxon>Actinomycetota</taxon>
        <taxon>Coriobacteriia</taxon>
        <taxon>Coriobacteriales</taxon>
        <taxon>Atopobiaceae</taxon>
        <taxon>Thermophilibacter</taxon>
    </lineage>
</organism>
<dbReference type="InterPro" id="IPR046348">
    <property type="entry name" value="SIS_dom_sf"/>
</dbReference>
<dbReference type="KEGG" id="tio:INP52_03685"/>
<dbReference type="Gene3D" id="3.40.50.12570">
    <property type="match status" value="1"/>
</dbReference>
<dbReference type="Gene3D" id="1.10.10.2240">
    <property type="match status" value="1"/>
</dbReference>
<evidence type="ECO:0000313" key="2">
    <source>
        <dbReference type="EMBL" id="QOY61305.1"/>
    </source>
</evidence>
<dbReference type="GO" id="GO:0097367">
    <property type="term" value="F:carbohydrate derivative binding"/>
    <property type="evidence" value="ECO:0007669"/>
    <property type="project" value="InterPro"/>
</dbReference>